<evidence type="ECO:0000256" key="3">
    <source>
        <dbReference type="ARBA" id="ARBA00022980"/>
    </source>
</evidence>
<dbReference type="PANTHER" id="PTHR11205">
    <property type="entry name" value="RIBOSOMAL PROTEIN S7"/>
    <property type="match status" value="1"/>
</dbReference>
<feature type="compositionally biased region" description="Low complexity" evidence="8">
    <location>
        <begin position="156"/>
        <end position="165"/>
    </location>
</feature>
<comment type="similarity">
    <text evidence="2">Belongs to the universal ribosomal protein uS7 family.</text>
</comment>
<accession>A0AAE8SXN5</accession>
<dbReference type="InterPro" id="IPR047988">
    <property type="entry name" value="Ribosomal_uS7m_fungi"/>
</dbReference>
<evidence type="ECO:0000256" key="4">
    <source>
        <dbReference type="ARBA" id="ARBA00023128"/>
    </source>
</evidence>
<feature type="domain" description="Small ribosomal subunit protein uS7" evidence="9">
    <location>
        <begin position="267"/>
        <end position="426"/>
    </location>
</feature>
<dbReference type="SUPFAM" id="SSF47973">
    <property type="entry name" value="Ribosomal protein S7"/>
    <property type="match status" value="1"/>
</dbReference>
<proteinExistence type="inferred from homology"/>
<dbReference type="GO" id="GO:0005840">
    <property type="term" value="C:ribosome"/>
    <property type="evidence" value="ECO:0007669"/>
    <property type="project" value="UniProtKB-KW"/>
</dbReference>
<sequence length="441" mass="47834">MTNKFTETVEEFSHTVALVWRKLWTHRRQFCQRKPFTNSDTVSPSLARPPKDHATRVQPDGRGQPKPESRHEHGTAKDDEPGPGIDEKTTHTQHETSPSYGTRGADLARLPHPRGTLQADDHVAERRRGPRATGPEEAPRRPRGRGEEGGRGGGAVPPSAAAAAPKESLESMFDAANKKGALEAHGLLQRSQGAGGLTPAQEQALYEEGVVRPAATGNAAVDELAEMATGLKVAGGVPAAKDSSSSPGHKFPLPELPLPWHMQMKSRYHPVLDQLSRLMMREGKLSKAQSDLAKVLNILRTSPPPILSPKYPLLPGSPPAHHLPLNPIVYLTLAIDSVAPLMRIRHLRGVVGGGASLEMPLPLEVRQRRRIAFQWILETVKKRPSMGSGSGQFAHKLASEIIAVVEGRSAVWDKRGQVHKIATSARANLDKNLKRSSKGGK</sequence>
<dbReference type="FunFam" id="1.10.455.10:FF:000006">
    <property type="entry name" value="37S ribosomal protein S7, mitochondrial"/>
    <property type="match status" value="1"/>
</dbReference>
<keyword evidence="3" id="KW-0689">Ribosomal protein</keyword>
<evidence type="ECO:0000256" key="7">
    <source>
        <dbReference type="ARBA" id="ARBA00039306"/>
    </source>
</evidence>
<feature type="compositionally biased region" description="Basic and acidic residues" evidence="8">
    <location>
        <begin position="137"/>
        <end position="150"/>
    </location>
</feature>
<name>A0AAE8SXN5_9PEZI</name>
<dbReference type="InterPro" id="IPR000235">
    <property type="entry name" value="Ribosomal_uS7"/>
</dbReference>
<dbReference type="GO" id="GO:0006412">
    <property type="term" value="P:translation"/>
    <property type="evidence" value="ECO:0007669"/>
    <property type="project" value="InterPro"/>
</dbReference>
<dbReference type="AlphaFoldDB" id="A0AAE8SXN5"/>
<protein>
    <recommendedName>
        <fullName evidence="7">Small ribosomal subunit protein uS7m</fullName>
    </recommendedName>
</protein>
<reference evidence="10" key="1">
    <citation type="submission" date="2018-03" db="EMBL/GenBank/DDBJ databases">
        <authorList>
            <person name="Guldener U."/>
        </authorList>
    </citation>
    <scope>NUCLEOTIDE SEQUENCE</scope>
</reference>
<evidence type="ECO:0000313" key="11">
    <source>
        <dbReference type="Proteomes" id="UP001187682"/>
    </source>
</evidence>
<comment type="caution">
    <text evidence="10">The sequence shown here is derived from an EMBL/GenBank/DDBJ whole genome shotgun (WGS) entry which is preliminary data.</text>
</comment>
<dbReference type="EMBL" id="ONZQ02000011">
    <property type="protein sequence ID" value="SPO05010.1"/>
    <property type="molecule type" value="Genomic_DNA"/>
</dbReference>
<keyword evidence="4" id="KW-0496">Mitochondrion</keyword>
<evidence type="ECO:0000256" key="6">
    <source>
        <dbReference type="ARBA" id="ARBA00037226"/>
    </source>
</evidence>
<dbReference type="Pfam" id="PF00177">
    <property type="entry name" value="Ribosomal_S7"/>
    <property type="match status" value="1"/>
</dbReference>
<evidence type="ECO:0000256" key="5">
    <source>
        <dbReference type="ARBA" id="ARBA00023274"/>
    </source>
</evidence>
<keyword evidence="5" id="KW-0687">Ribonucleoprotein</keyword>
<comment type="function">
    <text evidence="6">Component of the mitochondrial ribosome (mitoribosome), a dedicated translation machinery responsible for the synthesis of mitochondrial genome-encoded proteins, including at least some of the essential transmembrane subunits of the mitochondrial respiratory chain. The mitoribosomes are attached to the mitochondrial inner membrane and translation products are cotranslationally integrated into the membrane.</text>
</comment>
<evidence type="ECO:0000259" key="9">
    <source>
        <dbReference type="Pfam" id="PF00177"/>
    </source>
</evidence>
<dbReference type="GO" id="GO:0005739">
    <property type="term" value="C:mitochondrion"/>
    <property type="evidence" value="ECO:0007669"/>
    <property type="project" value="UniProtKB-SubCell"/>
</dbReference>
<gene>
    <name evidence="10" type="ORF">DNG_07695</name>
</gene>
<organism evidence="10 11">
    <name type="scientific">Cephalotrichum gorgonifer</name>
    <dbReference type="NCBI Taxonomy" id="2041049"/>
    <lineage>
        <taxon>Eukaryota</taxon>
        <taxon>Fungi</taxon>
        <taxon>Dikarya</taxon>
        <taxon>Ascomycota</taxon>
        <taxon>Pezizomycotina</taxon>
        <taxon>Sordariomycetes</taxon>
        <taxon>Hypocreomycetidae</taxon>
        <taxon>Microascales</taxon>
        <taxon>Microascaceae</taxon>
        <taxon>Cephalotrichum</taxon>
    </lineage>
</organism>
<feature type="compositionally biased region" description="Polar residues" evidence="8">
    <location>
        <begin position="35"/>
        <end position="44"/>
    </location>
</feature>
<evidence type="ECO:0000256" key="2">
    <source>
        <dbReference type="ARBA" id="ARBA00007151"/>
    </source>
</evidence>
<comment type="subcellular location">
    <subcellularLocation>
        <location evidence="1">Mitochondrion</location>
    </subcellularLocation>
</comment>
<evidence type="ECO:0000313" key="10">
    <source>
        <dbReference type="EMBL" id="SPO05010.1"/>
    </source>
</evidence>
<feature type="region of interest" description="Disordered" evidence="8">
    <location>
        <begin position="35"/>
        <end position="168"/>
    </location>
</feature>
<dbReference type="Proteomes" id="UP001187682">
    <property type="component" value="Unassembled WGS sequence"/>
</dbReference>
<evidence type="ECO:0000256" key="1">
    <source>
        <dbReference type="ARBA" id="ARBA00004173"/>
    </source>
</evidence>
<dbReference type="GO" id="GO:1990904">
    <property type="term" value="C:ribonucleoprotein complex"/>
    <property type="evidence" value="ECO:0007669"/>
    <property type="project" value="UniProtKB-KW"/>
</dbReference>
<dbReference type="InterPro" id="IPR036823">
    <property type="entry name" value="Ribosomal_uS7_dom_sf"/>
</dbReference>
<dbReference type="Gene3D" id="1.10.455.10">
    <property type="entry name" value="Ribosomal protein S7 domain"/>
    <property type="match status" value="1"/>
</dbReference>
<keyword evidence="11" id="KW-1185">Reference proteome</keyword>
<feature type="compositionally biased region" description="Basic and acidic residues" evidence="8">
    <location>
        <begin position="63"/>
        <end position="94"/>
    </location>
</feature>
<evidence type="ECO:0000256" key="8">
    <source>
        <dbReference type="SAM" id="MobiDB-lite"/>
    </source>
</evidence>
<dbReference type="InterPro" id="IPR023798">
    <property type="entry name" value="Ribosomal_uS7_dom"/>
</dbReference>
<dbReference type="CDD" id="cd14868">
    <property type="entry name" value="uS7_Mitochondria_Fungi"/>
    <property type="match status" value="1"/>
</dbReference>